<feature type="compositionally biased region" description="Basic residues" evidence="15">
    <location>
        <begin position="1025"/>
        <end position="1035"/>
    </location>
</feature>
<organism evidence="21 22">
    <name type="scientific">Megalurothrips usitatus</name>
    <name type="common">bean blossom thrips</name>
    <dbReference type="NCBI Taxonomy" id="439358"/>
    <lineage>
        <taxon>Eukaryota</taxon>
        <taxon>Metazoa</taxon>
        <taxon>Ecdysozoa</taxon>
        <taxon>Arthropoda</taxon>
        <taxon>Hexapoda</taxon>
        <taxon>Insecta</taxon>
        <taxon>Pterygota</taxon>
        <taxon>Neoptera</taxon>
        <taxon>Paraneoptera</taxon>
        <taxon>Thysanoptera</taxon>
        <taxon>Terebrantia</taxon>
        <taxon>Thripoidea</taxon>
        <taxon>Thripidae</taxon>
        <taxon>Megalurothrips</taxon>
    </lineage>
</organism>
<keyword evidence="13" id="KW-0234">DNA repair</keyword>
<dbReference type="FunFam" id="1.10.132.60:FF:000005">
    <property type="entry name" value="Putative DNA polymerase zeta catalytic subunit"/>
    <property type="match status" value="1"/>
</dbReference>
<dbReference type="Pfam" id="PF24065">
    <property type="entry name" value="REV3_N"/>
    <property type="match status" value="1"/>
</dbReference>
<evidence type="ECO:0000256" key="15">
    <source>
        <dbReference type="SAM" id="MobiDB-lite"/>
    </source>
</evidence>
<feature type="compositionally biased region" description="Basic and acidic residues" evidence="15">
    <location>
        <begin position="1452"/>
        <end position="1463"/>
    </location>
</feature>
<comment type="caution">
    <text evidence="21">The sequence shown here is derived from an EMBL/GenBank/DDBJ whole genome shotgun (WGS) entry which is preliminary data.</text>
</comment>
<feature type="region of interest" description="Disordered" evidence="15">
    <location>
        <begin position="1259"/>
        <end position="1282"/>
    </location>
</feature>
<comment type="similarity">
    <text evidence="2">Belongs to the DNA polymerase type-B family.</text>
</comment>
<dbReference type="GO" id="GO:0003677">
    <property type="term" value="F:DNA binding"/>
    <property type="evidence" value="ECO:0007669"/>
    <property type="project" value="InterPro"/>
</dbReference>
<evidence type="ECO:0000259" key="18">
    <source>
        <dbReference type="Pfam" id="PF14260"/>
    </source>
</evidence>
<dbReference type="GO" id="GO:0005634">
    <property type="term" value="C:nucleus"/>
    <property type="evidence" value="ECO:0007669"/>
    <property type="project" value="TreeGrafter"/>
</dbReference>
<dbReference type="InterPro" id="IPR043502">
    <property type="entry name" value="DNA/RNA_pol_sf"/>
</dbReference>
<dbReference type="Gene3D" id="3.30.420.10">
    <property type="entry name" value="Ribonuclease H-like superfamily/Ribonuclease H"/>
    <property type="match status" value="1"/>
</dbReference>
<dbReference type="InterPro" id="IPR006133">
    <property type="entry name" value="DNA-dir_DNA_pol_B_exonuc"/>
</dbReference>
<feature type="region of interest" description="Disordered" evidence="15">
    <location>
        <begin position="2068"/>
        <end position="2102"/>
    </location>
</feature>
<dbReference type="GO" id="GO:0016035">
    <property type="term" value="C:zeta DNA polymerase complex"/>
    <property type="evidence" value="ECO:0007669"/>
    <property type="project" value="InterPro"/>
</dbReference>
<feature type="compositionally biased region" description="Polar residues" evidence="15">
    <location>
        <begin position="1194"/>
        <end position="1205"/>
    </location>
</feature>
<dbReference type="GO" id="GO:0000724">
    <property type="term" value="P:double-strand break repair via homologous recombination"/>
    <property type="evidence" value="ECO:0007669"/>
    <property type="project" value="TreeGrafter"/>
</dbReference>
<dbReference type="Gene3D" id="3.30.342.10">
    <property type="entry name" value="DNA Polymerase, chain B, domain 1"/>
    <property type="match status" value="1"/>
</dbReference>
<dbReference type="InterPro" id="IPR056447">
    <property type="entry name" value="REV3_N"/>
</dbReference>
<dbReference type="InterPro" id="IPR030559">
    <property type="entry name" value="PolZ_Rev3"/>
</dbReference>
<keyword evidence="22" id="KW-1185">Reference proteome</keyword>
<dbReference type="EMBL" id="JAPTSV010000001">
    <property type="protein sequence ID" value="KAJ1531756.1"/>
    <property type="molecule type" value="Genomic_DNA"/>
</dbReference>
<dbReference type="InterPro" id="IPR012337">
    <property type="entry name" value="RNaseH-like_sf"/>
</dbReference>
<dbReference type="Proteomes" id="UP001075354">
    <property type="component" value="Chromosome 1"/>
</dbReference>
<evidence type="ECO:0000256" key="1">
    <source>
        <dbReference type="ARBA" id="ARBA00001966"/>
    </source>
</evidence>
<protein>
    <recommendedName>
        <fullName evidence="4">DNA polymerase zeta catalytic subunit</fullName>
        <ecNumber evidence="3">2.7.7.7</ecNumber>
    </recommendedName>
</protein>
<keyword evidence="12" id="KW-0411">Iron-sulfur</keyword>
<evidence type="ECO:0000259" key="16">
    <source>
        <dbReference type="Pfam" id="PF00136"/>
    </source>
</evidence>
<dbReference type="Gene3D" id="3.90.1600.10">
    <property type="entry name" value="Palm domain of DNA polymerase"/>
    <property type="match status" value="1"/>
</dbReference>
<dbReference type="InterPro" id="IPR036397">
    <property type="entry name" value="RNaseH_sf"/>
</dbReference>
<accession>A0AAV7XYY5</accession>
<dbReference type="SUPFAM" id="SSF56672">
    <property type="entry name" value="DNA/RNA polymerases"/>
    <property type="match status" value="1"/>
</dbReference>
<keyword evidence="7" id="KW-0479">Metal-binding</keyword>
<evidence type="ECO:0000259" key="19">
    <source>
        <dbReference type="Pfam" id="PF24055"/>
    </source>
</evidence>
<dbReference type="GO" id="GO:0000166">
    <property type="term" value="F:nucleotide binding"/>
    <property type="evidence" value="ECO:0007669"/>
    <property type="project" value="InterPro"/>
</dbReference>
<dbReference type="InterPro" id="IPR042087">
    <property type="entry name" value="DNA_pol_B_thumb"/>
</dbReference>
<feature type="region of interest" description="Disordered" evidence="15">
    <location>
        <begin position="1390"/>
        <end position="1465"/>
    </location>
</feature>
<dbReference type="GO" id="GO:0003887">
    <property type="term" value="F:DNA-directed DNA polymerase activity"/>
    <property type="evidence" value="ECO:0007669"/>
    <property type="project" value="UniProtKB-KW"/>
</dbReference>
<dbReference type="GO" id="GO:0051536">
    <property type="term" value="F:iron-sulfur cluster binding"/>
    <property type="evidence" value="ECO:0007669"/>
    <property type="project" value="UniProtKB-KW"/>
</dbReference>
<evidence type="ECO:0000256" key="10">
    <source>
        <dbReference type="ARBA" id="ARBA00022932"/>
    </source>
</evidence>
<dbReference type="PROSITE" id="PS00116">
    <property type="entry name" value="DNA_POLYMERASE_B"/>
    <property type="match status" value="1"/>
</dbReference>
<evidence type="ECO:0000256" key="3">
    <source>
        <dbReference type="ARBA" id="ARBA00012417"/>
    </source>
</evidence>
<evidence type="ECO:0000256" key="14">
    <source>
        <dbReference type="ARBA" id="ARBA00049244"/>
    </source>
</evidence>
<dbReference type="InterPro" id="IPR023211">
    <property type="entry name" value="DNA_pol_palm_dom_sf"/>
</dbReference>
<dbReference type="FunFam" id="1.10.287.690:FF:000002">
    <property type="entry name" value="DNA polymerase zeta"/>
    <property type="match status" value="1"/>
</dbReference>
<feature type="region of interest" description="Disordered" evidence="15">
    <location>
        <begin position="452"/>
        <end position="518"/>
    </location>
</feature>
<dbReference type="InterPro" id="IPR056435">
    <property type="entry name" value="DPOD/Z_N"/>
</dbReference>
<evidence type="ECO:0000256" key="7">
    <source>
        <dbReference type="ARBA" id="ARBA00022723"/>
    </source>
</evidence>
<evidence type="ECO:0000256" key="11">
    <source>
        <dbReference type="ARBA" id="ARBA00023004"/>
    </source>
</evidence>
<feature type="region of interest" description="Disordered" evidence="15">
    <location>
        <begin position="1597"/>
        <end position="1656"/>
    </location>
</feature>
<evidence type="ECO:0000256" key="4">
    <source>
        <dbReference type="ARBA" id="ARBA00021589"/>
    </source>
</evidence>
<evidence type="ECO:0000259" key="17">
    <source>
        <dbReference type="Pfam" id="PF03104"/>
    </source>
</evidence>
<gene>
    <name evidence="21" type="ORF">ONE63_000417</name>
</gene>
<feature type="compositionally biased region" description="Low complexity" evidence="15">
    <location>
        <begin position="498"/>
        <end position="513"/>
    </location>
</feature>
<dbReference type="PRINTS" id="PR00106">
    <property type="entry name" value="DNAPOLB"/>
</dbReference>
<dbReference type="FunFam" id="3.30.342.10:FF:000002">
    <property type="entry name" value="DNA polymerase zeta catalytic subunit isoform X1"/>
    <property type="match status" value="1"/>
</dbReference>
<proteinExistence type="inferred from homology"/>
<evidence type="ECO:0000259" key="20">
    <source>
        <dbReference type="Pfam" id="PF24065"/>
    </source>
</evidence>
<feature type="domain" description="DNA-directed DNA polymerase family B multifunctional" evidence="16">
    <location>
        <begin position="2464"/>
        <end position="2912"/>
    </location>
</feature>
<evidence type="ECO:0000256" key="5">
    <source>
        <dbReference type="ARBA" id="ARBA00022679"/>
    </source>
</evidence>
<feature type="region of interest" description="Disordered" evidence="15">
    <location>
        <begin position="802"/>
        <end position="848"/>
    </location>
</feature>
<dbReference type="Pfam" id="PF24055">
    <property type="entry name" value="POL3_N"/>
    <property type="match status" value="1"/>
</dbReference>
<dbReference type="InterPro" id="IPR006134">
    <property type="entry name" value="DNA-dir_DNA_pol_B_multi_dom"/>
</dbReference>
<dbReference type="GO" id="GO:0042276">
    <property type="term" value="P:error-prone translesion synthesis"/>
    <property type="evidence" value="ECO:0007669"/>
    <property type="project" value="TreeGrafter"/>
</dbReference>
<keyword evidence="8" id="KW-0227">DNA damage</keyword>
<evidence type="ECO:0000256" key="13">
    <source>
        <dbReference type="ARBA" id="ARBA00023204"/>
    </source>
</evidence>
<keyword evidence="10" id="KW-0239">DNA-directed DNA polymerase</keyword>
<dbReference type="GO" id="GO:0046872">
    <property type="term" value="F:metal ion binding"/>
    <property type="evidence" value="ECO:0007669"/>
    <property type="project" value="UniProtKB-KW"/>
</dbReference>
<evidence type="ECO:0000313" key="22">
    <source>
        <dbReference type="Proteomes" id="UP001075354"/>
    </source>
</evidence>
<comment type="cofactor">
    <cofactor evidence="1">
        <name>[4Fe-4S] cluster</name>
        <dbReference type="ChEBI" id="CHEBI:49883"/>
    </cofactor>
</comment>
<dbReference type="CDD" id="cd05534">
    <property type="entry name" value="POLBc_zeta"/>
    <property type="match status" value="1"/>
</dbReference>
<dbReference type="Pfam" id="PF00136">
    <property type="entry name" value="DNA_pol_B"/>
    <property type="match status" value="1"/>
</dbReference>
<evidence type="ECO:0000256" key="12">
    <source>
        <dbReference type="ARBA" id="ARBA00023014"/>
    </source>
</evidence>
<feature type="domain" description="DNA polymerase zeta catalytic subunit N-terminal" evidence="20">
    <location>
        <begin position="1"/>
        <end position="55"/>
    </location>
</feature>
<feature type="region of interest" description="Disordered" evidence="15">
    <location>
        <begin position="1011"/>
        <end position="1053"/>
    </location>
</feature>
<dbReference type="FunFam" id="3.30.420.10:FF:000024">
    <property type="entry name" value="DNA polymerase zeta catalytic subunit"/>
    <property type="match status" value="1"/>
</dbReference>
<comment type="catalytic activity">
    <reaction evidence="14">
        <text>DNA(n) + a 2'-deoxyribonucleoside 5'-triphosphate = DNA(n+1) + diphosphate</text>
        <dbReference type="Rhea" id="RHEA:22508"/>
        <dbReference type="Rhea" id="RHEA-COMP:17339"/>
        <dbReference type="Rhea" id="RHEA-COMP:17340"/>
        <dbReference type="ChEBI" id="CHEBI:33019"/>
        <dbReference type="ChEBI" id="CHEBI:61560"/>
        <dbReference type="ChEBI" id="CHEBI:173112"/>
        <dbReference type="EC" id="2.7.7.7"/>
    </reaction>
</comment>
<keyword evidence="9" id="KW-0862">Zinc</keyword>
<dbReference type="Pfam" id="PF03104">
    <property type="entry name" value="DNA_pol_B_exo1"/>
    <property type="match status" value="1"/>
</dbReference>
<evidence type="ECO:0000256" key="6">
    <source>
        <dbReference type="ARBA" id="ARBA00022695"/>
    </source>
</evidence>
<dbReference type="Gene3D" id="1.10.287.690">
    <property type="entry name" value="Helix hairpin bin"/>
    <property type="match status" value="1"/>
</dbReference>
<reference evidence="21" key="1">
    <citation type="submission" date="2022-12" db="EMBL/GenBank/DDBJ databases">
        <title>Chromosome-level genome assembly of the bean flower thrips Megalurothrips usitatus.</title>
        <authorList>
            <person name="Ma L."/>
            <person name="Liu Q."/>
            <person name="Li H."/>
            <person name="Cai W."/>
        </authorList>
    </citation>
    <scope>NUCLEOTIDE SEQUENCE</scope>
    <source>
        <strain evidence="21">Cailab_2022a</strain>
    </source>
</reference>
<feature type="compositionally biased region" description="Basic residues" evidence="15">
    <location>
        <begin position="1423"/>
        <end position="1432"/>
    </location>
</feature>
<feature type="domain" description="C4-type zinc-finger of DNA polymerase delta" evidence="18">
    <location>
        <begin position="2954"/>
        <end position="3021"/>
    </location>
</feature>
<evidence type="ECO:0000313" key="21">
    <source>
        <dbReference type="EMBL" id="KAJ1531756.1"/>
    </source>
</evidence>
<keyword evidence="6" id="KW-0548">Nucleotidyltransferase</keyword>
<evidence type="ECO:0000256" key="9">
    <source>
        <dbReference type="ARBA" id="ARBA00022833"/>
    </source>
</evidence>
<feature type="compositionally biased region" description="Basic residues" evidence="15">
    <location>
        <begin position="1042"/>
        <end position="1051"/>
    </location>
</feature>
<feature type="region of interest" description="Disordered" evidence="15">
    <location>
        <begin position="1194"/>
        <end position="1225"/>
    </location>
</feature>
<dbReference type="EC" id="2.7.7.7" evidence="3"/>
<dbReference type="PANTHER" id="PTHR45812:SF1">
    <property type="entry name" value="DNA POLYMERASE ZETA CATALYTIC SUBUNIT"/>
    <property type="match status" value="1"/>
</dbReference>
<dbReference type="Pfam" id="PF14260">
    <property type="entry name" value="zf-C4pol"/>
    <property type="match status" value="1"/>
</dbReference>
<keyword evidence="11" id="KW-0408">Iron</keyword>
<keyword evidence="5" id="KW-0808">Transferase</keyword>
<dbReference type="PANTHER" id="PTHR45812">
    <property type="entry name" value="DNA POLYMERASE ZETA CATALYTIC SUBUNIT"/>
    <property type="match status" value="1"/>
</dbReference>
<feature type="region of interest" description="Disordered" evidence="15">
    <location>
        <begin position="534"/>
        <end position="554"/>
    </location>
</feature>
<feature type="region of interest" description="Disordered" evidence="15">
    <location>
        <begin position="395"/>
        <end position="422"/>
    </location>
</feature>
<dbReference type="EMBL" id="JAPTSV010000001">
    <property type="protein sequence ID" value="KAJ1531755.1"/>
    <property type="molecule type" value="Genomic_DNA"/>
</dbReference>
<dbReference type="InterPro" id="IPR017964">
    <property type="entry name" value="DNA-dir_DNA_pol_B_CS"/>
</dbReference>
<feature type="region of interest" description="Disordered" evidence="15">
    <location>
        <begin position="1731"/>
        <end position="1751"/>
    </location>
</feature>
<dbReference type="InterPro" id="IPR006172">
    <property type="entry name" value="DNA-dir_DNA_pol_B"/>
</dbReference>
<evidence type="ECO:0000256" key="2">
    <source>
        <dbReference type="ARBA" id="ARBA00005755"/>
    </source>
</evidence>
<evidence type="ECO:0000256" key="8">
    <source>
        <dbReference type="ARBA" id="ARBA00022763"/>
    </source>
</evidence>
<dbReference type="SUPFAM" id="SSF53098">
    <property type="entry name" value="Ribonuclease H-like"/>
    <property type="match status" value="1"/>
</dbReference>
<dbReference type="InterPro" id="IPR025687">
    <property type="entry name" value="Znf-C4pol"/>
</dbReference>
<dbReference type="SMART" id="SM00486">
    <property type="entry name" value="POLBc"/>
    <property type="match status" value="1"/>
</dbReference>
<feature type="domain" description="DNA-directed DNA polymerase family B exonuclease" evidence="17">
    <location>
        <begin position="2189"/>
        <end position="2395"/>
    </location>
</feature>
<sequence length="3052" mass="338650">MFQVRIIKVDHYMSAPIPELDVTFSDFRKSSIKSVPVIRIFGSTPKGEKTCVHVHGIFPYICVPYDGSEPFPKLAHQLAASLDKAINIASGFSTSNSQHVYKVVLVSGIPFYGYHRHRHQFLKIYFYKPSVIKQAVSLLQNGAILNKLFQPHEAHIPFILQFFIDFNLYGMSFIDFQTVKFRRTKHIESVDIAPERILPVNIPPLSLSQFEVDALACHISNRPSSQGDGQLSNPGLAAIWEDERNRRLNIDGTPLGIPQLHSQRPVQKSTPSELFFLRRIQGILENSSQAADDSSLSGGTLGPTNRSYAIEDPANTAAVDASFVSLHLSAEVDSEHPLDDDTLDETVVNEDIVAMSQSLTSQSLDRSLALEVEDFELLDALETLADAVDDNSVLGSQTARGKSHDADDSSSEGEDEKWHDKTLIAEEDEAMKLLDLTMPEFDEAAILNDYVNKENQPGPSCSGRIPQVDGPSGEHARSTFRIPQLDGMNDVPLKPGRKSLGMRGGSRSRSSNRVENCSDNRYNAQGELIFRFKSSSTSESRAGPSTDINVDDGVSQSYPSSNFLTKTQTKKTAAYNIPGSSSVCVSPTVQCASYDQQQILLCDETTINNGLLIGSSTEVAPTEPDLYFPSQPTIQNTLSESVIENVLSQQDLFTQSSIQNTISEQLICLMPQCLEEPLVTRNVAEELAPAFFSEAMELQDQDVSNTQPPVICCSSATVGCAEDCSDNFDGEDGVNAFLDEIARRVEEPVLRGDPSLYPEAPPEKEESLADLLSAALCKANSGGEDCAEMPVDVVKTDVKEESIGSRVRRSSRHASHDSTSRNIVVPEFPTPDQLAEKDKPSVSVDGLEDTEGNLSPCSCYDLTGFGDTMFNSIHDYGVSTVEWTNFGAGASDIELCRLSGALEKGQMEEILQTGCEETESAVASTTTRRDEVMQHLLETQKTAAEPIKMECQGTCSKAKAKQRSVLLTGTSRGDPVTDELLHRGIKPRAGPPRLGKNMKLAKLFCSTPNFRRTPPVKKSAEHQLKRQRRQQRKSKLSITAQRMKRQCKSSSKRLPPMKPCCVALERLTKSTIRRVCNKSKVKLKDEVLQFIRKYENSSLSFSQSSDTLNCSGRSTESTEVLENPSIRASLKCSPLEVTKASILCGGKSRRSYQKRFTNPQLCEASASTDSNIQDVSVNVTHVAKVQDTVHETLSSTASAMHQNDYASDETDRCGRSRGKKRDTNRLSVVQSSAVEILSQQQVHEVTVLDNVADNLKDPRIQKPKELLPNEDNTPSHTVDNDEPRNALLLYKNESNLYEVQSVRRRGRKPLLQKGHSSKQETVNSVDIKPKHVSKTLSSVKELPDSKAAVSRWKSTCVNAKNENVDDFKLGIFEEETKISPYNLECSSLLPNELDSSDKNERPSPRSSALEKIVKKVITPAKKLSSRMRKRRSSSVQHEKQDNIAKSVPVRSSPREPTSKRKVDPISTNVLSTKENVAKVLKNYKIPKKQDLSREVAPQKCNLKEAKEVNGTHCLSAPSTSDIIETCKEINSSFYLSLDASGMDLYLSEGNNREKETETPSCTGKFTGVVSPGKSFSTYPQSISRSDHFKPIMCVDGAQTESSSDSSSGGQCEDQAGSSNLSKRKWPSMSDEVCSQSGKMGDGSGPSRKRNHEGVTSWAAPEIDTSCVPMSVAHWFAKPYAPWSVWSPVSSPNAHHHAHLFSPPRAESPEVSNFCGFPTGAGCIDKGEACASNDNKSSPSPQGRICSQSTETTLKSTTVKSKNFEIEATAKYCSDNTDSSPDKGSHEHSILDIFCDKSFDSDDSNLNKNNIQPIKDITSIHLDASPTSCAESLYKHPASEYSTSANQKEEILSTSFQSLRSMSCKGGSYNVSLQRNETTELDNMRESNSADLPCGQQLNSLCPWEEVPKSHILPCTFRPLRKPPSRKEVITSLATLNLPEVLHPEPYFNNPRDVKGKIEVGGRILDLTSKKCLHLEEFSSNIPGLKGLSIQRRNLFECIWGLHKFKGDFDKLISNHAIEKMVTIIPVKKPPEVYDVKVWVKARQVICADKELANKGEISVREHHSISESVLRETSQCDEMGPASTPDIRGKKSGDIKVPSPLLTPIPQVNPRLHVKMTKTKSGNFLKSLGHIQSPLPSICEIKEDDSDAITAASSVHPNNSSHGDSLLNHLLSDSQFRQGVDSPTFRHVADASACQVKGSNASPGFKMNLENLQTVKTTKEHQYISILTVEVHVCTCGSLNPDPERDPIRAIFYSVCNDVPEHSDIPCQSNGILAVNFNTASPLLKRCGIECAVDYSGDEKSLLLSLVSLVHRWDPDILAGFEIEMQSWGYILQRASVLGVNLIQELSRIPNQKEGKQIDDEDNNGVGGLKVTGRIILDVWRVFRSEVALQSYTFENLMYHVLHERVSHHSFETLSRWWENPSHLHRWMTVRYYQNRALGVMRLIDQLDIIGRTSELARLFGIQFFEVLSRGSQFRVESMMLRLAKPLNYIPVSPSVQQRAHMRAPECLPLIMEPESRFYKDPLIVLDFQSLYPSMIIAYNYCFSTCLGRVEHLGKSTHFEFGCSELRIKNSHLQELKDCITVSPSGIAFVTKAVRHGILPKMLEEILEARLAVKQSMKHHKDDRTLQRVLHARQLGLKLIANVTYGYTSANFSGRMPCIEVGDSVVSKGRETLERAISLVHSNSEWQARVVYGDTDSLFVLVPGRSRQEAFRIGAEIAAAVTQDNPSPVKLKLEKVYQPSILQTKKRYVGFMYESPDQKQPVYEAKGIETVRRDGCPAVSKMLEKSLRILFETCDVSSVKSYVTHQFSKILAGRANIQDLIYAREFRGKDNYRPGACVPALELTKRWLRQDRRAEPRIGERVPYVIVNGPPGSALIHLVRHPNELLSDPSLRYNAVYYVTRAIIPPLARCLSLLGADVAAWYADLPRRSQLLLPRIAHAGFKKTISQYFTTMECACCGDLTHSGVCGKCRSNPQLVVASLMSKLHNWESTHLSITKVCQSCLKRLEPLDCCSLDCPITYRRHQSAQNQKQSLFVSELLNEFAVTSITSQAGD</sequence>
<feature type="domain" description="DNA polymerase delta/zeta catalytic subunit N-terminal" evidence="19">
    <location>
        <begin position="56"/>
        <end position="133"/>
    </location>
</feature>
<dbReference type="Gene3D" id="1.10.132.60">
    <property type="entry name" value="DNA polymerase family B, C-terminal domain"/>
    <property type="match status" value="1"/>
</dbReference>
<dbReference type="CDD" id="cd05778">
    <property type="entry name" value="DNA_polB_zeta_exo"/>
    <property type="match status" value="1"/>
</dbReference>
<name>A0AAV7XYY5_9NEOP</name>